<protein>
    <submittedName>
        <fullName evidence="3">Uncharacterized protein</fullName>
    </submittedName>
</protein>
<feature type="region of interest" description="Disordered" evidence="2">
    <location>
        <begin position="1"/>
        <end position="55"/>
    </location>
</feature>
<evidence type="ECO:0000256" key="2">
    <source>
        <dbReference type="SAM" id="MobiDB-lite"/>
    </source>
</evidence>
<dbReference type="AlphaFoldDB" id="A0A3M0J5C8"/>
<feature type="coiled-coil region" evidence="1">
    <location>
        <begin position="62"/>
        <end position="124"/>
    </location>
</feature>
<accession>A0A3M0J5C8</accession>
<dbReference type="STRING" id="333673.A0A3M0J5C8"/>
<dbReference type="Proteomes" id="UP000269221">
    <property type="component" value="Unassembled WGS sequence"/>
</dbReference>
<dbReference type="OrthoDB" id="9219563at2759"/>
<comment type="caution">
    <text evidence="3">The sequence shown here is derived from an EMBL/GenBank/DDBJ whole genome shotgun (WGS) entry which is preliminary data.</text>
</comment>
<dbReference type="EMBL" id="QRBI01000184">
    <property type="protein sequence ID" value="RMB95550.1"/>
    <property type="molecule type" value="Genomic_DNA"/>
</dbReference>
<evidence type="ECO:0000313" key="4">
    <source>
        <dbReference type="Proteomes" id="UP000269221"/>
    </source>
</evidence>
<evidence type="ECO:0000256" key="1">
    <source>
        <dbReference type="SAM" id="Coils"/>
    </source>
</evidence>
<name>A0A3M0J5C8_HIRRU</name>
<reference evidence="3 4" key="1">
    <citation type="submission" date="2018-07" db="EMBL/GenBank/DDBJ databases">
        <title>A high quality draft genome assembly of the barn swallow (H. rustica rustica).</title>
        <authorList>
            <person name="Formenti G."/>
            <person name="Chiara M."/>
            <person name="Poveda L."/>
            <person name="Francoijs K.-J."/>
            <person name="Bonisoli-Alquati A."/>
            <person name="Canova L."/>
            <person name="Gianfranceschi L."/>
            <person name="Horner D.S."/>
            <person name="Saino N."/>
        </authorList>
    </citation>
    <scope>NUCLEOTIDE SEQUENCE [LARGE SCALE GENOMIC DNA]</scope>
    <source>
        <strain evidence="3">Chelidonia</strain>
        <tissue evidence="3">Blood</tissue>
    </source>
</reference>
<sequence length="652" mass="73650">MSVPEYPDPAGRTEGEEGFVRGTAPNSGRAQPSPAAGPAAQAGGEGAAREGAGKPAVLGSAKESLESSLSAAQQQISQLEITRNHLEAQVLTVMQAKEVTEGQLKCLQHELEAERALRRQEQEDTAQQLLQAEQQCHESLRLQGAAQQLQIKELMQDLASERERHRAEMQGILEEWEREKAEREQEHKKVLLEMRQKVATLQAQQEEEQSRFENAKQKILLGEQEKRALSEALLQTQGELSQARQQVQQLRQEVKEQQEKGQTIKAELQGELQEAWSEIQAAQRRHKEEQEGIKEEMNLLLEQREALQKQVGELTSQLAASRESQEGTVQRAQQEVNEAQEESRQKLLEVEHVQKMLEEAEHQNKELQVHLQNLERERSHWEEAAQQNSELQASVNAVESEKARLILSLEEKDLRLRTLEEENLVLNSRMSQLRSTLQQAQQISSTRAGQLQELNTQIWAQLDAVRQKAAREAAEEKQVLETEVSELRVRLQSSEERAEAVAMQLMKRAEHEKTSGELALEQEAVTLHQKMASLQRKLESLERKRKDVQQAVGAEGKQVSEHSREGVECVQDLVATSAEVKTEKRESTTEPRRTGELVSLLQSQAAQNQQDHLESCAGSRQDTPVESQVFLISLTLGGMGIYLWTFTDSFST</sequence>
<feature type="compositionally biased region" description="Polar residues" evidence="2">
    <location>
        <begin position="326"/>
        <end position="337"/>
    </location>
</feature>
<feature type="compositionally biased region" description="Low complexity" evidence="2">
    <location>
        <begin position="27"/>
        <end position="42"/>
    </location>
</feature>
<gene>
    <name evidence="3" type="ORF">DUI87_27660</name>
</gene>
<keyword evidence="4" id="KW-1185">Reference proteome</keyword>
<feature type="coiled-coil region" evidence="1">
    <location>
        <begin position="470"/>
        <end position="551"/>
    </location>
</feature>
<proteinExistence type="predicted"/>
<keyword evidence="1" id="KW-0175">Coiled coil</keyword>
<feature type="region of interest" description="Disordered" evidence="2">
    <location>
        <begin position="314"/>
        <end position="343"/>
    </location>
</feature>
<evidence type="ECO:0000313" key="3">
    <source>
        <dbReference type="EMBL" id="RMB95550.1"/>
    </source>
</evidence>
<organism evidence="3 4">
    <name type="scientific">Hirundo rustica rustica</name>
    <dbReference type="NCBI Taxonomy" id="333673"/>
    <lineage>
        <taxon>Eukaryota</taxon>
        <taxon>Metazoa</taxon>
        <taxon>Chordata</taxon>
        <taxon>Craniata</taxon>
        <taxon>Vertebrata</taxon>
        <taxon>Euteleostomi</taxon>
        <taxon>Archelosauria</taxon>
        <taxon>Archosauria</taxon>
        <taxon>Dinosauria</taxon>
        <taxon>Saurischia</taxon>
        <taxon>Theropoda</taxon>
        <taxon>Coelurosauria</taxon>
        <taxon>Aves</taxon>
        <taxon>Neognathae</taxon>
        <taxon>Neoaves</taxon>
        <taxon>Telluraves</taxon>
        <taxon>Australaves</taxon>
        <taxon>Passeriformes</taxon>
        <taxon>Sylvioidea</taxon>
        <taxon>Hirundinidae</taxon>
        <taxon>Hirundo</taxon>
    </lineage>
</organism>